<gene>
    <name evidence="1" type="ORF">GGQ22_15890</name>
</gene>
<evidence type="ECO:0000313" key="1">
    <source>
        <dbReference type="EMBL" id="MTB96557.1"/>
    </source>
</evidence>
<dbReference type="Proteomes" id="UP000433406">
    <property type="component" value="Unassembled WGS sequence"/>
</dbReference>
<evidence type="ECO:0008006" key="3">
    <source>
        <dbReference type="Google" id="ProtNLM"/>
    </source>
</evidence>
<name>A0A6I3JEM2_9ACTN</name>
<reference evidence="1 2" key="1">
    <citation type="submission" date="2019-10" db="EMBL/GenBank/DDBJ databases">
        <title>Nocardioides novel species isolated from the excrement of Marmot.</title>
        <authorList>
            <person name="Zhang G."/>
        </authorList>
    </citation>
    <scope>NUCLEOTIDE SEQUENCE [LARGE SCALE GENOMIC DNA]</scope>
    <source>
        <strain evidence="2">zg-579</strain>
    </source>
</reference>
<sequence length="163" mass="17340">MRRPLLLLVSFLATVALVVPGVLLMGGAGPPSSRVRPAAAAGPDARAVLADWDRRRSAAWAAGDVDALDRLYVPGSAAGRKDRAMLERWTGRGLVVEDLRLALISVEVVAAATHRLVLRVTDRVAAGRAVGRGVDVRLPEDGPTTRRVTLVRAAGEWLVAEVR</sequence>
<keyword evidence="2" id="KW-1185">Reference proteome</keyword>
<organism evidence="1 2">
    <name type="scientific">Nocardioides marmotae</name>
    <dbReference type="NCBI Taxonomy" id="2663857"/>
    <lineage>
        <taxon>Bacteria</taxon>
        <taxon>Bacillati</taxon>
        <taxon>Actinomycetota</taxon>
        <taxon>Actinomycetes</taxon>
        <taxon>Propionibacteriales</taxon>
        <taxon>Nocardioidaceae</taxon>
        <taxon>Nocardioides</taxon>
    </lineage>
</organism>
<dbReference type="RefSeq" id="WP_154616418.1">
    <property type="nucleotide sequence ID" value="NZ_CP053660.1"/>
</dbReference>
<proteinExistence type="predicted"/>
<evidence type="ECO:0000313" key="2">
    <source>
        <dbReference type="Proteomes" id="UP000433406"/>
    </source>
</evidence>
<protein>
    <recommendedName>
        <fullName evidence="3">SgcJ/EcaC family oxidoreductase</fullName>
    </recommendedName>
</protein>
<dbReference type="EMBL" id="WLCI01000016">
    <property type="protein sequence ID" value="MTB96557.1"/>
    <property type="molecule type" value="Genomic_DNA"/>
</dbReference>
<dbReference type="AlphaFoldDB" id="A0A6I3JEM2"/>
<comment type="caution">
    <text evidence="1">The sequence shown here is derived from an EMBL/GenBank/DDBJ whole genome shotgun (WGS) entry which is preliminary data.</text>
</comment>
<accession>A0A6I3JEM2</accession>